<keyword evidence="3" id="KW-0812">Transmembrane</keyword>
<protein>
    <submittedName>
        <fullName evidence="7">Sop2 protein</fullName>
    </submittedName>
</protein>
<keyword evidence="8" id="KW-1185">Reference proteome</keyword>
<evidence type="ECO:0000256" key="3">
    <source>
        <dbReference type="ARBA" id="ARBA00022692"/>
    </source>
</evidence>
<keyword evidence="5" id="KW-0472">Membrane</keyword>
<dbReference type="Proteomes" id="UP000604046">
    <property type="component" value="Unassembled WGS sequence"/>
</dbReference>
<comment type="similarity">
    <text evidence="2">Belongs to the archaeal/bacterial/fungal opsin family.</text>
</comment>
<organism evidence="7 8">
    <name type="scientific">Symbiodinium natans</name>
    <dbReference type="NCBI Taxonomy" id="878477"/>
    <lineage>
        <taxon>Eukaryota</taxon>
        <taxon>Sar</taxon>
        <taxon>Alveolata</taxon>
        <taxon>Dinophyceae</taxon>
        <taxon>Suessiales</taxon>
        <taxon>Symbiodiniaceae</taxon>
        <taxon>Symbiodinium</taxon>
    </lineage>
</organism>
<name>A0A812T3S8_9DINO</name>
<sequence>MLGLLAFAGVVLKLFLSLTTRAEKLGGEAETLFKFVANRTAELWCVYPVLFALCECTKTLPEEFEVAGYAIADVLAKCGIPMMVWVSTVTNSRKLGLVPPVDLAEDREEAFVDTAHYPKETVSDPAP</sequence>
<comment type="subcellular location">
    <subcellularLocation>
        <location evidence="1">Membrane</location>
        <topology evidence="1">Multi-pass membrane protein</topology>
    </subcellularLocation>
</comment>
<dbReference type="Gene3D" id="1.20.1070.10">
    <property type="entry name" value="Rhodopsin 7-helix transmembrane proteins"/>
    <property type="match status" value="1"/>
</dbReference>
<gene>
    <name evidence="7" type="primary">sop2</name>
    <name evidence="7" type="ORF">SNAT2548_LOCUS28518</name>
</gene>
<keyword evidence="6" id="KW-0732">Signal</keyword>
<keyword evidence="4" id="KW-1133">Transmembrane helix</keyword>
<dbReference type="OrthoDB" id="10261467at2759"/>
<dbReference type="Pfam" id="PF01036">
    <property type="entry name" value="Bac_rhodopsin"/>
    <property type="match status" value="1"/>
</dbReference>
<evidence type="ECO:0000256" key="1">
    <source>
        <dbReference type="ARBA" id="ARBA00004141"/>
    </source>
</evidence>
<accession>A0A812T3S8</accession>
<reference evidence="7" key="1">
    <citation type="submission" date="2021-02" db="EMBL/GenBank/DDBJ databases">
        <authorList>
            <person name="Dougan E. K."/>
            <person name="Rhodes N."/>
            <person name="Thang M."/>
            <person name="Chan C."/>
        </authorList>
    </citation>
    <scope>NUCLEOTIDE SEQUENCE</scope>
</reference>
<evidence type="ECO:0000256" key="4">
    <source>
        <dbReference type="ARBA" id="ARBA00022989"/>
    </source>
</evidence>
<dbReference type="SUPFAM" id="SSF81321">
    <property type="entry name" value="Family A G protein-coupled receptor-like"/>
    <property type="match status" value="1"/>
</dbReference>
<feature type="chain" id="PRO_5032330153" evidence="6">
    <location>
        <begin position="23"/>
        <end position="127"/>
    </location>
</feature>
<dbReference type="InterPro" id="IPR001425">
    <property type="entry name" value="Arc/bac/fun_rhodopsins"/>
</dbReference>
<dbReference type="GO" id="GO:0016020">
    <property type="term" value="C:membrane"/>
    <property type="evidence" value="ECO:0007669"/>
    <property type="project" value="UniProtKB-SubCell"/>
</dbReference>
<evidence type="ECO:0000256" key="2">
    <source>
        <dbReference type="ARBA" id="ARBA00008130"/>
    </source>
</evidence>
<evidence type="ECO:0000313" key="7">
    <source>
        <dbReference type="EMBL" id="CAE7509250.1"/>
    </source>
</evidence>
<feature type="signal peptide" evidence="6">
    <location>
        <begin position="1"/>
        <end position="22"/>
    </location>
</feature>
<evidence type="ECO:0000256" key="6">
    <source>
        <dbReference type="SAM" id="SignalP"/>
    </source>
</evidence>
<comment type="caution">
    <text evidence="7">The sequence shown here is derived from an EMBL/GenBank/DDBJ whole genome shotgun (WGS) entry which is preliminary data.</text>
</comment>
<evidence type="ECO:0000313" key="8">
    <source>
        <dbReference type="Proteomes" id="UP000604046"/>
    </source>
</evidence>
<dbReference type="EMBL" id="CAJNDS010002519">
    <property type="protein sequence ID" value="CAE7509250.1"/>
    <property type="molecule type" value="Genomic_DNA"/>
</dbReference>
<proteinExistence type="inferred from homology"/>
<dbReference type="AlphaFoldDB" id="A0A812T3S8"/>
<evidence type="ECO:0000256" key="5">
    <source>
        <dbReference type="ARBA" id="ARBA00023136"/>
    </source>
</evidence>